<keyword evidence="2" id="KW-0677">Repeat</keyword>
<dbReference type="InterPro" id="IPR011992">
    <property type="entry name" value="EF-hand-dom_pair"/>
</dbReference>
<dbReference type="CDD" id="cd00051">
    <property type="entry name" value="EFh"/>
    <property type="match status" value="3"/>
</dbReference>
<gene>
    <name evidence="7" type="primary">cadA</name>
    <name evidence="7" type="ORF">SPIL2461_LOCUS13454</name>
</gene>
<dbReference type="PANTHER" id="PTHR10891">
    <property type="entry name" value="EF-HAND CALCIUM-BINDING DOMAIN CONTAINING PROTEIN"/>
    <property type="match status" value="1"/>
</dbReference>
<dbReference type="SMART" id="SM00054">
    <property type="entry name" value="EFh"/>
    <property type="match status" value="8"/>
</dbReference>
<feature type="domain" description="EF-hand" evidence="6">
    <location>
        <begin position="246"/>
        <end position="281"/>
    </location>
</feature>
<feature type="region of interest" description="Disordered" evidence="5">
    <location>
        <begin position="118"/>
        <end position="140"/>
    </location>
</feature>
<comment type="caution">
    <text evidence="7">The sequence shown here is derived from an EMBL/GenBank/DDBJ whole genome shotgun (WGS) entry which is preliminary data.</text>
</comment>
<reference evidence="7" key="1">
    <citation type="submission" date="2021-02" db="EMBL/GenBank/DDBJ databases">
        <authorList>
            <person name="Dougan E. K."/>
            <person name="Rhodes N."/>
            <person name="Thang M."/>
            <person name="Chan C."/>
        </authorList>
    </citation>
    <scope>NUCLEOTIDE SEQUENCE</scope>
</reference>
<evidence type="ECO:0000313" key="8">
    <source>
        <dbReference type="Proteomes" id="UP000649617"/>
    </source>
</evidence>
<sequence>MKVEVLTPLAPAQMVNIDPMQDTFEVFFDPQMKVRLQQRPAVDLQRPAVDITNAAEGKGLPAGRLQMAQQAASYLEEHDLVRTFQELLHGLLVAKPADPHRYVEEHLAKARQLAAKANGEADGAASPYGGTVSPDPDSEMSKELYKAKRRRSSVREHMRMQQKGAAAGGCSKVETLLMTLEVASNNLELVLPFIPEKLRHSLASPEFSTLCEEKFRSLDVEDRGELTSDDLIPVIVELSRAQKDSISADQCRKFGDMFDSNQDGLINIAEFTQMVQFVTVAGWLESEEGKETIQKAEVADRSFQDLIKMIEADKERLWSIIPFLPEWLVNHLTGKEFEEACHEQFDGLDADGNGSLEPVELIPVIQAICQTEEHGVTITEERCQRFTALFDTDGNGVIRRDEFIEFAQFLTVMNFLTNTEEGQDVSKMASDVVQGADHNHVMLQMLEEDPDFLQEVLQQLPKPLYWEITSLDFQKACMDGFKAAAGEDCSAGSTVPPGMLVPVINQLIQVHPFRISEEQCNHYMSRWDRELKNSVTPAEFLLLARYCIVMGYLTYLVENQDALMADVMLGQEKMESVLQSLKEGSEMVWDVLPFLPQSLIDELSSTEFEQSCDEFFAQLDKDGNGTLEPAELLPVVQELTQAHALVLTEEHCKKFVDLFDIDRNGVIAKHEFVNFVRYMMIMAFMETPEGQQAKMEVEVDKSSRAVDRLLHQLQKDRDAIVKVMPLLPEAVYSELVSQRFVTQFSEQFKALDKDGSGVLEPAELFDIIVSLSSSQPFAVTQQQCEAFTSIFDLRGDGVLRHDEFLDFARFLCIMSYLHSTDGEVAATEAVKVLEDSKRIEDLLAALERDHAAVQQVVPFLPQWLRNDLLSERFVTECVNFFSELDKDKNGTLEPEELFPMVRSMADAHSMALDLDQCKRFSKIFDVNGDGLIELDEFVNFSRFMIVMSFLHSQEGQLTLSIAMEPEAMAKMNGELPGGPPPVTPQPHDSNVVSPGNMSPLPMLNPTEEEAPVSPAHLAVDCEFYKNKSHKLMEENDGMRERMNGLEDMVRKLQKQLEDQEQKLRHAEVANTSGSLMAWRSVVRRVLQSQRLWLTGELSEDLRAGAPEGIQSEPMMAMVESEEQNASRLSLLQRHREARELLVKLQDPAGSDPADGDLEPFLRHLRLGGACSVFGSRKFSLPLHAFADTILQFFWNKLAKEKTALSADEPVEPVMGQRCGASSWLSGTLLLQMLLAKSRTFCLRQFKAALVGALAWLSRKKHKWEDGSNLLKMQVKMKAKDPSISQQVPSRKDDEDDFTTEASGLGGEIQILQLLLVEQCHRSSGAELQQLRCAADSWAKAAEESSRELREREQRLQELLAVLPGAGEVLRPSAEQEKELNKQSALADERVRVLAKQTDRLQEQVKLEQRLLAQRLDERRALEAQVEVLLRDRDEQKVAQQKARGALRLAETQLKQKEEALAATSRRCEELQRQGVRMRGEVRGLKARLAAHEAALASASKAGGVRSGEEVDEPSLRLRGNEEQRRRISLRLQHEVVDLWKALQQCKEEGASLKHCSEAPD</sequence>
<evidence type="ECO:0000256" key="3">
    <source>
        <dbReference type="ARBA" id="ARBA00022837"/>
    </source>
</evidence>
<dbReference type="InterPro" id="IPR002048">
    <property type="entry name" value="EF_hand_dom"/>
</dbReference>
<feature type="domain" description="EF-hand" evidence="6">
    <location>
        <begin position="739"/>
        <end position="774"/>
    </location>
</feature>
<organism evidence="7 8">
    <name type="scientific">Symbiodinium pilosum</name>
    <name type="common">Dinoflagellate</name>
    <dbReference type="NCBI Taxonomy" id="2952"/>
    <lineage>
        <taxon>Eukaryota</taxon>
        <taxon>Sar</taxon>
        <taxon>Alveolata</taxon>
        <taxon>Dinophyceae</taxon>
        <taxon>Suessiales</taxon>
        <taxon>Symbiodiniaceae</taxon>
        <taxon>Symbiodinium</taxon>
    </lineage>
</organism>
<evidence type="ECO:0000256" key="2">
    <source>
        <dbReference type="ARBA" id="ARBA00022737"/>
    </source>
</evidence>
<protein>
    <submittedName>
        <fullName evidence="7">CadA protein</fullName>
    </submittedName>
</protein>
<feature type="coiled-coil region" evidence="4">
    <location>
        <begin position="1411"/>
        <end position="1501"/>
    </location>
</feature>
<dbReference type="CDD" id="cd22961">
    <property type="entry name" value="DD_TEX55-like"/>
    <property type="match status" value="1"/>
</dbReference>
<feature type="domain" description="EF-hand" evidence="6">
    <location>
        <begin position="336"/>
        <end position="371"/>
    </location>
</feature>
<proteinExistence type="predicted"/>
<feature type="domain" description="EF-hand" evidence="6">
    <location>
        <begin position="378"/>
        <end position="413"/>
    </location>
</feature>
<dbReference type="PROSITE" id="PS00018">
    <property type="entry name" value="EF_HAND_1"/>
    <property type="match status" value="7"/>
</dbReference>
<dbReference type="Gene3D" id="1.10.238.10">
    <property type="entry name" value="EF-hand"/>
    <property type="match status" value="5"/>
</dbReference>
<name>A0A812TBI6_SYMPI</name>
<accession>A0A812TBI6</accession>
<dbReference type="EMBL" id="CAJNIZ010029335">
    <property type="protein sequence ID" value="CAE7515273.1"/>
    <property type="molecule type" value="Genomic_DNA"/>
</dbReference>
<dbReference type="PROSITE" id="PS50222">
    <property type="entry name" value="EF_HAND_2"/>
    <property type="match status" value="8"/>
</dbReference>
<dbReference type="OrthoDB" id="425728at2759"/>
<evidence type="ECO:0000256" key="4">
    <source>
        <dbReference type="SAM" id="Coils"/>
    </source>
</evidence>
<dbReference type="Proteomes" id="UP000649617">
    <property type="component" value="Unassembled WGS sequence"/>
</dbReference>
<evidence type="ECO:0000256" key="5">
    <source>
        <dbReference type="SAM" id="MobiDB-lite"/>
    </source>
</evidence>
<dbReference type="InterPro" id="IPR018247">
    <property type="entry name" value="EF_Hand_1_Ca_BS"/>
</dbReference>
<feature type="domain" description="EF-hand" evidence="6">
    <location>
        <begin position="872"/>
        <end position="907"/>
    </location>
</feature>
<feature type="region of interest" description="Disordered" evidence="5">
    <location>
        <begin position="1279"/>
        <end position="1299"/>
    </location>
</feature>
<keyword evidence="4" id="KW-0175">Coiled coil</keyword>
<dbReference type="Pfam" id="PF13499">
    <property type="entry name" value="EF-hand_7"/>
    <property type="match status" value="4"/>
</dbReference>
<dbReference type="SUPFAM" id="SSF47391">
    <property type="entry name" value="Dimerization-anchoring domain of cAMP-dependent PK regulatory subunit"/>
    <property type="match status" value="1"/>
</dbReference>
<feature type="domain" description="EF-hand" evidence="6">
    <location>
        <begin position="912"/>
        <end position="947"/>
    </location>
</feature>
<dbReference type="InterPro" id="IPR039647">
    <property type="entry name" value="EF_hand_pair_protein_CML-like"/>
</dbReference>
<feature type="domain" description="EF-hand" evidence="6">
    <location>
        <begin position="647"/>
        <end position="682"/>
    </location>
</feature>
<keyword evidence="3" id="KW-0106">Calcium</keyword>
<dbReference type="SUPFAM" id="SSF47473">
    <property type="entry name" value="EF-hand"/>
    <property type="match status" value="3"/>
</dbReference>
<feature type="coiled-coil region" evidence="4">
    <location>
        <begin position="1028"/>
        <end position="1069"/>
    </location>
</feature>
<evidence type="ECO:0000256" key="1">
    <source>
        <dbReference type="ARBA" id="ARBA00022723"/>
    </source>
</evidence>
<evidence type="ECO:0000259" key="6">
    <source>
        <dbReference type="PROSITE" id="PS50222"/>
    </source>
</evidence>
<dbReference type="GO" id="GO:0005509">
    <property type="term" value="F:calcium ion binding"/>
    <property type="evidence" value="ECO:0007669"/>
    <property type="project" value="InterPro"/>
</dbReference>
<keyword evidence="1" id="KW-0479">Metal-binding</keyword>
<keyword evidence="8" id="KW-1185">Reference proteome</keyword>
<evidence type="ECO:0000313" key="7">
    <source>
        <dbReference type="EMBL" id="CAE7515273.1"/>
    </source>
</evidence>
<feature type="domain" description="EF-hand" evidence="6">
    <location>
        <begin position="607"/>
        <end position="642"/>
    </location>
</feature>